<sequence length="221" mass="24763">MKPPLPSSSSSVLRKPRLSPYLFTLLIFIVFVAILYGEDHFIDSLNQYPTPGELTQSLPFAIGKSEEKCDIYIPRENMGDPTQSIKNGDGNPMHGCDLPSSNATLMLETLKGKRMMFVGDSLNRGQYVSIICLVHNLIPKPAKSMKSSNNDALTVFRAKDYNASIEFCWAPFLLESNSDNAVVHRISDWIVRKGSINQHGKHWKGVDILVFNWIGYEDVAL</sequence>
<evidence type="ECO:0000256" key="2">
    <source>
        <dbReference type="SAM" id="Phobius"/>
    </source>
</evidence>
<dbReference type="EMBL" id="JBBPBM010000034">
    <property type="protein sequence ID" value="KAK8531745.1"/>
    <property type="molecule type" value="Genomic_DNA"/>
</dbReference>
<dbReference type="PANTHER" id="PTHR32285">
    <property type="entry name" value="PROTEIN TRICHOME BIREFRINGENCE-LIKE 9-RELATED"/>
    <property type="match status" value="1"/>
</dbReference>
<dbReference type="Pfam" id="PF13839">
    <property type="entry name" value="PC-Esterase"/>
    <property type="match status" value="1"/>
</dbReference>
<dbReference type="InterPro" id="IPR026057">
    <property type="entry name" value="TBL_C"/>
</dbReference>
<dbReference type="PANTHER" id="PTHR32285:SF349">
    <property type="entry name" value="PROTEIN TRICHOME BIREFRINGENCE-LIKE 33"/>
    <property type="match status" value="1"/>
</dbReference>
<keyword evidence="2" id="KW-1133">Transmembrane helix</keyword>
<gene>
    <name evidence="4" type="ORF">V6N12_053208</name>
</gene>
<accession>A0ABR2D7R1</accession>
<evidence type="ECO:0000313" key="5">
    <source>
        <dbReference type="Proteomes" id="UP001472677"/>
    </source>
</evidence>
<feature type="transmembrane region" description="Helical" evidence="2">
    <location>
        <begin position="20"/>
        <end position="37"/>
    </location>
</feature>
<dbReference type="Proteomes" id="UP001472677">
    <property type="component" value="Unassembled WGS sequence"/>
</dbReference>
<evidence type="ECO:0000313" key="4">
    <source>
        <dbReference type="EMBL" id="KAK8531745.1"/>
    </source>
</evidence>
<comment type="caution">
    <text evidence="4">The sequence shown here is derived from an EMBL/GenBank/DDBJ whole genome shotgun (WGS) entry which is preliminary data.</text>
</comment>
<organism evidence="4 5">
    <name type="scientific">Hibiscus sabdariffa</name>
    <name type="common">roselle</name>
    <dbReference type="NCBI Taxonomy" id="183260"/>
    <lineage>
        <taxon>Eukaryota</taxon>
        <taxon>Viridiplantae</taxon>
        <taxon>Streptophyta</taxon>
        <taxon>Embryophyta</taxon>
        <taxon>Tracheophyta</taxon>
        <taxon>Spermatophyta</taxon>
        <taxon>Magnoliopsida</taxon>
        <taxon>eudicotyledons</taxon>
        <taxon>Gunneridae</taxon>
        <taxon>Pentapetalae</taxon>
        <taxon>rosids</taxon>
        <taxon>malvids</taxon>
        <taxon>Malvales</taxon>
        <taxon>Malvaceae</taxon>
        <taxon>Malvoideae</taxon>
        <taxon>Hibiscus</taxon>
    </lineage>
</organism>
<keyword evidence="2" id="KW-0472">Membrane</keyword>
<proteinExistence type="inferred from homology"/>
<reference evidence="4 5" key="1">
    <citation type="journal article" date="2024" name="G3 (Bethesda)">
        <title>Genome assembly of Hibiscus sabdariffa L. provides insights into metabolisms of medicinal natural products.</title>
        <authorList>
            <person name="Kim T."/>
        </authorList>
    </citation>
    <scope>NUCLEOTIDE SEQUENCE [LARGE SCALE GENOMIC DNA]</scope>
    <source>
        <strain evidence="4">TK-2024</strain>
        <tissue evidence="4">Old leaves</tissue>
    </source>
</reference>
<comment type="similarity">
    <text evidence="1">Belongs to the PC-esterase family. TBL subfamily.</text>
</comment>
<dbReference type="InterPro" id="IPR029962">
    <property type="entry name" value="TBL"/>
</dbReference>
<name>A0ABR2D7R1_9ROSI</name>
<evidence type="ECO:0000256" key="1">
    <source>
        <dbReference type="ARBA" id="ARBA00007727"/>
    </source>
</evidence>
<keyword evidence="5" id="KW-1185">Reference proteome</keyword>
<protein>
    <recommendedName>
        <fullName evidence="3">Trichome birefringence-like C-terminal domain-containing protein</fullName>
    </recommendedName>
</protein>
<feature type="domain" description="Trichome birefringence-like C-terminal" evidence="3">
    <location>
        <begin position="98"/>
        <end position="213"/>
    </location>
</feature>
<evidence type="ECO:0000259" key="3">
    <source>
        <dbReference type="Pfam" id="PF13839"/>
    </source>
</evidence>
<keyword evidence="2" id="KW-0812">Transmembrane</keyword>